<dbReference type="Pfam" id="PF21365">
    <property type="entry name" value="Glyco_hydro_31_3rd"/>
    <property type="match status" value="1"/>
</dbReference>
<dbReference type="SUPFAM" id="SSF51011">
    <property type="entry name" value="Glycosyl hydrolase domain"/>
    <property type="match status" value="1"/>
</dbReference>
<feature type="compositionally biased region" description="Basic and acidic residues" evidence="5">
    <location>
        <begin position="581"/>
        <end position="604"/>
    </location>
</feature>
<feature type="domain" description="Glycoside hydrolase family 31 TIM barrel" evidence="6">
    <location>
        <begin position="276"/>
        <end position="624"/>
    </location>
</feature>
<dbReference type="InterPro" id="IPR048395">
    <property type="entry name" value="Glyco_hydro_31_C"/>
</dbReference>
<evidence type="ECO:0000256" key="3">
    <source>
        <dbReference type="ARBA" id="ARBA00023295"/>
    </source>
</evidence>
<evidence type="ECO:0000256" key="4">
    <source>
        <dbReference type="RuleBase" id="RU361185"/>
    </source>
</evidence>
<dbReference type="InterPro" id="IPR025887">
    <property type="entry name" value="Glyco_hydro_31_N_dom"/>
</dbReference>
<keyword evidence="3 4" id="KW-0326">Glycosidase</keyword>
<dbReference type="Pfam" id="PF17137">
    <property type="entry name" value="DUF5110"/>
    <property type="match status" value="1"/>
</dbReference>
<comment type="similarity">
    <text evidence="1 4">Belongs to the glycosyl hydrolase 31 family.</text>
</comment>
<dbReference type="PROSITE" id="PS00129">
    <property type="entry name" value="GLYCOSYL_HYDROL_F31_1"/>
    <property type="match status" value="1"/>
</dbReference>
<reference evidence="10 11" key="1">
    <citation type="submission" date="2020-08" db="EMBL/GenBank/DDBJ databases">
        <title>Genomic Encyclopedia of Type Strains, Phase IV (KMG-IV): sequencing the most valuable type-strain genomes for metagenomic binning, comparative biology and taxonomic classification.</title>
        <authorList>
            <person name="Goeker M."/>
        </authorList>
    </citation>
    <scope>NUCLEOTIDE SEQUENCE [LARGE SCALE GENOMIC DNA]</scope>
    <source>
        <strain evidence="10 11">DSM 105137</strain>
    </source>
</reference>
<dbReference type="CDD" id="cd06604">
    <property type="entry name" value="GH31_glucosidase_II_MalA"/>
    <property type="match status" value="1"/>
</dbReference>
<name>A0A840E7R2_9BACT</name>
<evidence type="ECO:0000256" key="2">
    <source>
        <dbReference type="ARBA" id="ARBA00022801"/>
    </source>
</evidence>
<dbReference type="Gene3D" id="3.20.20.80">
    <property type="entry name" value="Glycosidases"/>
    <property type="match status" value="1"/>
</dbReference>
<evidence type="ECO:0000259" key="7">
    <source>
        <dbReference type="Pfam" id="PF13802"/>
    </source>
</evidence>
<evidence type="ECO:0000256" key="1">
    <source>
        <dbReference type="ARBA" id="ARBA00007806"/>
    </source>
</evidence>
<feature type="domain" description="Glycosyl hydrolase family 31 C-terminal" evidence="9">
    <location>
        <begin position="632"/>
        <end position="718"/>
    </location>
</feature>
<dbReference type="RefSeq" id="WP_183494077.1">
    <property type="nucleotide sequence ID" value="NZ_JACIFF010000001.1"/>
</dbReference>
<feature type="region of interest" description="Disordered" evidence="5">
    <location>
        <begin position="570"/>
        <end position="604"/>
    </location>
</feature>
<dbReference type="SUPFAM" id="SSF74650">
    <property type="entry name" value="Galactose mutarotase-like"/>
    <property type="match status" value="1"/>
</dbReference>
<dbReference type="Pfam" id="PF01055">
    <property type="entry name" value="Glyco_hydro_31_2nd"/>
    <property type="match status" value="1"/>
</dbReference>
<accession>A0A840E7R2</accession>
<dbReference type="Gene3D" id="2.60.40.1180">
    <property type="entry name" value="Golgi alpha-mannosidase II"/>
    <property type="match status" value="2"/>
</dbReference>
<dbReference type="Pfam" id="PF13802">
    <property type="entry name" value="Gal_mutarotas_2"/>
    <property type="match status" value="1"/>
</dbReference>
<feature type="domain" description="DUF5110" evidence="8">
    <location>
        <begin position="737"/>
        <end position="802"/>
    </location>
</feature>
<evidence type="ECO:0000313" key="10">
    <source>
        <dbReference type="EMBL" id="MBB4077839.1"/>
    </source>
</evidence>
<dbReference type="InterPro" id="IPR000322">
    <property type="entry name" value="Glyco_hydro_31_TIM"/>
</dbReference>
<dbReference type="EC" id="3.2.1.20" evidence="10"/>
<dbReference type="InterPro" id="IPR030458">
    <property type="entry name" value="Glyco_hydro_31_AS"/>
</dbReference>
<dbReference type="EMBL" id="JACIFF010000001">
    <property type="protein sequence ID" value="MBB4077839.1"/>
    <property type="molecule type" value="Genomic_DNA"/>
</dbReference>
<evidence type="ECO:0000259" key="6">
    <source>
        <dbReference type="Pfam" id="PF01055"/>
    </source>
</evidence>
<dbReference type="SUPFAM" id="SSF51445">
    <property type="entry name" value="(Trans)glycosidases"/>
    <property type="match status" value="1"/>
</dbReference>
<sequence length="842" mass="96468">MAKIKQEVRLPYESDPNVVYEGDALNTLRYDDVFAVKHVGKLCGVTEHTAQTFTIPGDGEVALRIEVWSENVVRFVYTYGATPTNFSYARTTGARPHDATVTLERGEEASTIRTATLAVRVAHADASVRVSDRESGLVLHEYAAPFYARYTLMQGLDQMRLQFTTDRNEGFYGLGDKAWDTDLNGRCLENWNSDSFAYGRERDALYRTIPFFYGLREGHGYGIFVDNSYRSHFDFNSNRDGLVTVWTDGGEFDYYFINGPRLDKVASRYTELTGVPELPAVWTLGYHQCRWSYYPESRVKELAATFREKRIPCDAIYLDIDYMDEYRCFTWNKDYFPNPKEMIAALRQDGFHTVVMIDPGIRVDDDYFVYQQGVERDAFCRRSTGEQMVGPVWPAECVWPDYTNPRVRDWWGTLYRELYVEQGVSGFWNDMNEPAMFKVNALTFPLDVRHDYDGLTGDHKKAHNIYGMQMTRATFDGLKSLLPAKRPFLLARASFSGGQRYASLWTGDNIASWEHLALANRQCLRLAISGFSFVGTDIGGFVDDPSPELLTRWLQLAVFHPLMRVHSMGNNTDGAAETESEEVKKAEQTDRQDQEPWVHGGKHTDNNRKAIELRYRLIPYLYTAFRNHVSTGEPVLRNLFFYDQLDPLCRKFGDQFMAGGDLLVCPVVEPGLKSQQVYLPRGNWYSYWTGNHYEGRRKIRVKLRPDRMPIFVRAGAVLPTVDAVQHTAEIQKLDTFHLTVYLADEGNGKLFWDAGEGYGYQMGQFTERDYRFRREGNRITIEQEITGEFNASFRNVTVHLVGLTHAPGSVKVNGTLLPHSLRFDRRGASVVVSSEFSTIIIE</sequence>
<dbReference type="InterPro" id="IPR017853">
    <property type="entry name" value="GH"/>
</dbReference>
<dbReference type="PANTHER" id="PTHR22762:SF120">
    <property type="entry name" value="HETEROGLYCAN GLUCOSIDASE 1"/>
    <property type="match status" value="1"/>
</dbReference>
<dbReference type="Gene3D" id="2.60.40.1760">
    <property type="entry name" value="glycosyl hydrolase (family 31)"/>
    <property type="match status" value="1"/>
</dbReference>
<dbReference type="AlphaFoldDB" id="A0A840E7R2"/>
<dbReference type="InterPro" id="IPR011013">
    <property type="entry name" value="Gal_mutarotase_sf_dom"/>
</dbReference>
<comment type="caution">
    <text evidence="10">The sequence shown here is derived from an EMBL/GenBank/DDBJ whole genome shotgun (WGS) entry which is preliminary data.</text>
</comment>
<keyword evidence="11" id="KW-1185">Reference proteome</keyword>
<evidence type="ECO:0000259" key="9">
    <source>
        <dbReference type="Pfam" id="PF21365"/>
    </source>
</evidence>
<dbReference type="InterPro" id="IPR013780">
    <property type="entry name" value="Glyco_hydro_b"/>
</dbReference>
<dbReference type="PANTHER" id="PTHR22762">
    <property type="entry name" value="ALPHA-GLUCOSIDASE"/>
    <property type="match status" value="1"/>
</dbReference>
<dbReference type="GO" id="GO:0005975">
    <property type="term" value="P:carbohydrate metabolic process"/>
    <property type="evidence" value="ECO:0007669"/>
    <property type="project" value="InterPro"/>
</dbReference>
<evidence type="ECO:0000313" key="11">
    <source>
        <dbReference type="Proteomes" id="UP000576209"/>
    </source>
</evidence>
<evidence type="ECO:0000259" key="8">
    <source>
        <dbReference type="Pfam" id="PF17137"/>
    </source>
</evidence>
<organism evidence="10 11">
    <name type="scientific">Neolewinella aquimaris</name>
    <dbReference type="NCBI Taxonomy" id="1835722"/>
    <lineage>
        <taxon>Bacteria</taxon>
        <taxon>Pseudomonadati</taxon>
        <taxon>Bacteroidota</taxon>
        <taxon>Saprospiria</taxon>
        <taxon>Saprospirales</taxon>
        <taxon>Lewinellaceae</taxon>
        <taxon>Neolewinella</taxon>
    </lineage>
</organism>
<keyword evidence="2 4" id="KW-0378">Hydrolase</keyword>
<gene>
    <name evidence="10" type="ORF">GGR28_000440</name>
</gene>
<dbReference type="Proteomes" id="UP000576209">
    <property type="component" value="Unassembled WGS sequence"/>
</dbReference>
<protein>
    <submittedName>
        <fullName evidence="10">Alpha-glucosidase</fullName>
        <ecNumber evidence="10">3.2.1.20</ecNumber>
    </submittedName>
</protein>
<dbReference type="InterPro" id="IPR033403">
    <property type="entry name" value="DUF5110"/>
</dbReference>
<dbReference type="CDD" id="cd14752">
    <property type="entry name" value="GH31_N"/>
    <property type="match status" value="1"/>
</dbReference>
<proteinExistence type="inferred from homology"/>
<evidence type="ECO:0000256" key="5">
    <source>
        <dbReference type="SAM" id="MobiDB-lite"/>
    </source>
</evidence>
<dbReference type="GO" id="GO:0004558">
    <property type="term" value="F:alpha-1,4-glucosidase activity"/>
    <property type="evidence" value="ECO:0007669"/>
    <property type="project" value="UniProtKB-EC"/>
</dbReference>
<dbReference type="GO" id="GO:0030246">
    <property type="term" value="F:carbohydrate binding"/>
    <property type="evidence" value="ECO:0007669"/>
    <property type="project" value="InterPro"/>
</dbReference>
<feature type="domain" description="Glycoside hydrolase family 31 N-terminal" evidence="7">
    <location>
        <begin position="63"/>
        <end position="234"/>
    </location>
</feature>